<dbReference type="AlphaFoldDB" id="A0AAW0MH59"/>
<proteinExistence type="predicted"/>
<dbReference type="EMBL" id="JBBPFD010000188">
    <property type="protein sequence ID" value="KAK7879852.1"/>
    <property type="molecule type" value="Genomic_DNA"/>
</dbReference>
<sequence>MSLSRLRLASAQYFVLITLPRTPTMQRVLVKVTVLADNDPSDQYQYLLIVSTGHRRGAATSAQVTVVLVARWAQSSSPSVRLQKPVFERGSVDCSS</sequence>
<dbReference type="InterPro" id="IPR036392">
    <property type="entry name" value="PLAT/LH2_dom_sf"/>
</dbReference>
<comment type="caution">
    <text evidence="1">Lacks conserved residue(s) required for the propagation of feature annotation.</text>
</comment>
<dbReference type="SUPFAM" id="SSF49723">
    <property type="entry name" value="Lipase/lipooxygenase domain (PLAT/LH2 domain)"/>
    <property type="match status" value="1"/>
</dbReference>
<dbReference type="GO" id="GO:0016020">
    <property type="term" value="C:membrane"/>
    <property type="evidence" value="ECO:0007669"/>
    <property type="project" value="TreeGrafter"/>
</dbReference>
<evidence type="ECO:0000256" key="1">
    <source>
        <dbReference type="PROSITE-ProRule" id="PRU00152"/>
    </source>
</evidence>
<keyword evidence="4" id="KW-1185">Reference proteome</keyword>
<gene>
    <name evidence="3" type="ORF">WMY93_033487</name>
</gene>
<dbReference type="PANTHER" id="PTHR10877">
    <property type="entry name" value="POLYCYSTIN FAMILY MEMBER"/>
    <property type="match status" value="1"/>
</dbReference>
<dbReference type="PROSITE" id="PS50095">
    <property type="entry name" value="PLAT"/>
    <property type="match status" value="1"/>
</dbReference>
<organism evidence="3 4">
    <name type="scientific">Mugilogobius chulae</name>
    <name type="common">yellowstripe goby</name>
    <dbReference type="NCBI Taxonomy" id="88201"/>
    <lineage>
        <taxon>Eukaryota</taxon>
        <taxon>Metazoa</taxon>
        <taxon>Chordata</taxon>
        <taxon>Craniata</taxon>
        <taxon>Vertebrata</taxon>
        <taxon>Euteleostomi</taxon>
        <taxon>Actinopterygii</taxon>
        <taxon>Neopterygii</taxon>
        <taxon>Teleostei</taxon>
        <taxon>Neoteleostei</taxon>
        <taxon>Acanthomorphata</taxon>
        <taxon>Gobiaria</taxon>
        <taxon>Gobiiformes</taxon>
        <taxon>Gobioidei</taxon>
        <taxon>Gobiidae</taxon>
        <taxon>Gobionellinae</taxon>
        <taxon>Mugilogobius</taxon>
    </lineage>
</organism>
<evidence type="ECO:0000313" key="3">
    <source>
        <dbReference type="EMBL" id="KAK7879852.1"/>
    </source>
</evidence>
<comment type="caution">
    <text evidence="3">The sequence shown here is derived from an EMBL/GenBank/DDBJ whole genome shotgun (WGS) entry which is preliminary data.</text>
</comment>
<reference evidence="4" key="1">
    <citation type="submission" date="2024-04" db="EMBL/GenBank/DDBJ databases">
        <title>Salinicola lusitanus LLJ914,a marine bacterium isolated from the Okinawa Trough.</title>
        <authorList>
            <person name="Li J."/>
        </authorList>
    </citation>
    <scope>NUCLEOTIDE SEQUENCE [LARGE SCALE GENOMIC DNA]</scope>
</reference>
<dbReference type="GO" id="GO:0050982">
    <property type="term" value="P:detection of mechanical stimulus"/>
    <property type="evidence" value="ECO:0007669"/>
    <property type="project" value="TreeGrafter"/>
</dbReference>
<dbReference type="InterPro" id="IPR001024">
    <property type="entry name" value="PLAT/LH2_dom"/>
</dbReference>
<dbReference type="Proteomes" id="UP001460270">
    <property type="component" value="Unassembled WGS sequence"/>
</dbReference>
<dbReference type="GO" id="GO:0005262">
    <property type="term" value="F:calcium channel activity"/>
    <property type="evidence" value="ECO:0007669"/>
    <property type="project" value="TreeGrafter"/>
</dbReference>
<evidence type="ECO:0000259" key="2">
    <source>
        <dbReference type="PROSITE" id="PS50095"/>
    </source>
</evidence>
<evidence type="ECO:0000313" key="4">
    <source>
        <dbReference type="Proteomes" id="UP001460270"/>
    </source>
</evidence>
<feature type="domain" description="PLAT" evidence="2">
    <location>
        <begin position="44"/>
        <end position="96"/>
    </location>
</feature>
<dbReference type="PANTHER" id="PTHR10877:SF134">
    <property type="entry name" value="POLYCYSTIN-1-LIKE PROTEIN 2"/>
    <property type="match status" value="1"/>
</dbReference>
<dbReference type="InterPro" id="IPR051223">
    <property type="entry name" value="Polycystin"/>
</dbReference>
<dbReference type="Gene3D" id="2.60.60.20">
    <property type="entry name" value="PLAT/LH2 domain"/>
    <property type="match status" value="1"/>
</dbReference>
<accession>A0AAW0MH59</accession>
<protein>
    <recommendedName>
        <fullName evidence="2">PLAT domain-containing protein</fullName>
    </recommendedName>
</protein>
<name>A0AAW0MH59_9GOBI</name>